<evidence type="ECO:0000313" key="3">
    <source>
        <dbReference type="EMBL" id="KAH7425971.1"/>
    </source>
</evidence>
<evidence type="ECO:0000256" key="1">
    <source>
        <dbReference type="ARBA" id="ARBA00006974"/>
    </source>
</evidence>
<dbReference type="PANTHER" id="PTHR31374">
    <property type="entry name" value="AUXIN-INDUCED PROTEIN-LIKE-RELATED"/>
    <property type="match status" value="1"/>
</dbReference>
<feature type="region of interest" description="Disordered" evidence="2">
    <location>
        <begin position="68"/>
        <end position="88"/>
    </location>
</feature>
<gene>
    <name evidence="3" type="ORF">KP509_11G079900</name>
</gene>
<dbReference type="Pfam" id="PF02519">
    <property type="entry name" value="Auxin_inducible"/>
    <property type="match status" value="1"/>
</dbReference>
<keyword evidence="4" id="KW-1185">Reference proteome</keyword>
<organism evidence="3 4">
    <name type="scientific">Ceratopteris richardii</name>
    <name type="common">Triangle waterfern</name>
    <dbReference type="NCBI Taxonomy" id="49495"/>
    <lineage>
        <taxon>Eukaryota</taxon>
        <taxon>Viridiplantae</taxon>
        <taxon>Streptophyta</taxon>
        <taxon>Embryophyta</taxon>
        <taxon>Tracheophyta</taxon>
        <taxon>Polypodiopsida</taxon>
        <taxon>Polypodiidae</taxon>
        <taxon>Polypodiales</taxon>
        <taxon>Pteridineae</taxon>
        <taxon>Pteridaceae</taxon>
        <taxon>Parkerioideae</taxon>
        <taxon>Ceratopteris</taxon>
    </lineage>
</organism>
<dbReference type="OrthoDB" id="838391at2759"/>
<dbReference type="InterPro" id="IPR003676">
    <property type="entry name" value="SAUR_fam"/>
</dbReference>
<name>A0A8T2TR09_CERRI</name>
<dbReference type="PANTHER" id="PTHR31374:SF32">
    <property type="entry name" value="SAUR FAMILY PROTEIN"/>
    <property type="match status" value="1"/>
</dbReference>
<dbReference type="AlphaFoldDB" id="A0A8T2TR09"/>
<protein>
    <submittedName>
        <fullName evidence="3">Uncharacterized protein</fullName>
    </submittedName>
</protein>
<comment type="caution">
    <text evidence="3">The sequence shown here is derived from an EMBL/GenBank/DDBJ whole genome shotgun (WGS) entry which is preliminary data.</text>
</comment>
<evidence type="ECO:0000256" key="2">
    <source>
        <dbReference type="SAM" id="MobiDB-lite"/>
    </source>
</evidence>
<sequence length="151" mass="17187">MHLAGFLYRLTNKDKPPGHGRLNRRACRTGRDDRPISKVPAFNQTPIIPLRLRSCHSTSRDHSSFTWLPSVKSDKSSNQTNSTKRPPRGYLPVCVGHAEFAKRYYVKAKHLNHPVFIDLLERTANECGYSHSGVLRLLCDVELFEEVLAMS</sequence>
<reference evidence="3" key="1">
    <citation type="submission" date="2021-08" db="EMBL/GenBank/DDBJ databases">
        <title>WGS assembly of Ceratopteris richardii.</title>
        <authorList>
            <person name="Marchant D.B."/>
            <person name="Chen G."/>
            <person name="Jenkins J."/>
            <person name="Shu S."/>
            <person name="Leebens-Mack J."/>
            <person name="Grimwood J."/>
            <person name="Schmutz J."/>
            <person name="Soltis P."/>
            <person name="Soltis D."/>
            <person name="Chen Z.-H."/>
        </authorList>
    </citation>
    <scope>NUCLEOTIDE SEQUENCE</scope>
    <source>
        <strain evidence="3">Whitten #5841</strain>
        <tissue evidence="3">Leaf</tissue>
    </source>
</reference>
<comment type="similarity">
    <text evidence="1">Belongs to the ARG7 family.</text>
</comment>
<proteinExistence type="inferred from homology"/>
<dbReference type="EMBL" id="CM035416">
    <property type="protein sequence ID" value="KAH7425971.1"/>
    <property type="molecule type" value="Genomic_DNA"/>
</dbReference>
<dbReference type="GO" id="GO:0009733">
    <property type="term" value="P:response to auxin"/>
    <property type="evidence" value="ECO:0007669"/>
    <property type="project" value="InterPro"/>
</dbReference>
<accession>A0A8T2TR09</accession>
<dbReference type="Proteomes" id="UP000825935">
    <property type="component" value="Chromosome 11"/>
</dbReference>
<evidence type="ECO:0000313" key="4">
    <source>
        <dbReference type="Proteomes" id="UP000825935"/>
    </source>
</evidence>